<gene>
    <name evidence="1" type="ORF">GCM10023318_31340</name>
</gene>
<dbReference type="Proteomes" id="UP001500603">
    <property type="component" value="Unassembled WGS sequence"/>
</dbReference>
<keyword evidence="2" id="KW-1185">Reference proteome</keyword>
<organism evidence="1 2">
    <name type="scientific">Nocardia callitridis</name>
    <dbReference type="NCBI Taxonomy" id="648753"/>
    <lineage>
        <taxon>Bacteria</taxon>
        <taxon>Bacillati</taxon>
        <taxon>Actinomycetota</taxon>
        <taxon>Actinomycetes</taxon>
        <taxon>Mycobacteriales</taxon>
        <taxon>Nocardiaceae</taxon>
        <taxon>Nocardia</taxon>
    </lineage>
</organism>
<dbReference type="InterPro" id="IPR052022">
    <property type="entry name" value="26kDa_periplasmic_antigen"/>
</dbReference>
<reference evidence="2" key="1">
    <citation type="journal article" date="2019" name="Int. J. Syst. Evol. Microbiol.">
        <title>The Global Catalogue of Microorganisms (GCM) 10K type strain sequencing project: providing services to taxonomists for standard genome sequencing and annotation.</title>
        <authorList>
            <consortium name="The Broad Institute Genomics Platform"/>
            <consortium name="The Broad Institute Genome Sequencing Center for Infectious Disease"/>
            <person name="Wu L."/>
            <person name="Ma J."/>
        </authorList>
    </citation>
    <scope>NUCLEOTIDE SEQUENCE [LARGE SCALE GENOMIC DNA]</scope>
    <source>
        <strain evidence="2">JCM 18298</strain>
    </source>
</reference>
<dbReference type="PANTHER" id="PTHR34387">
    <property type="entry name" value="SLR1258 PROTEIN"/>
    <property type="match status" value="1"/>
</dbReference>
<dbReference type="EMBL" id="BAABJM010000002">
    <property type="protein sequence ID" value="GAA5055325.1"/>
    <property type="molecule type" value="Genomic_DNA"/>
</dbReference>
<protein>
    <submittedName>
        <fullName evidence="1">SIMPL domain-containing protein</fullName>
    </submittedName>
</protein>
<dbReference type="InterPro" id="IPR007497">
    <property type="entry name" value="SIMPL/DUF541"/>
</dbReference>
<comment type="caution">
    <text evidence="1">The sequence shown here is derived from an EMBL/GenBank/DDBJ whole genome shotgun (WGS) entry which is preliminary data.</text>
</comment>
<accession>A0ABP9KBE1</accession>
<dbReference type="Pfam" id="PF04402">
    <property type="entry name" value="SIMPL"/>
    <property type="match status" value="1"/>
</dbReference>
<evidence type="ECO:0000313" key="1">
    <source>
        <dbReference type="EMBL" id="GAA5055325.1"/>
    </source>
</evidence>
<name>A0ABP9KBE1_9NOCA</name>
<sequence length="222" mass="22870">MSEDSCHATSGTVTVVGNGSASATPDLMRVTVSVESRAHNVAAAYRTAGERVAAISASLRANGVGGADIATSGLALRTETEWVDKRQHIIGYLASTALTVALREVGEDADPGPAAIIADCVEVGGDEVRLGDLTLTFADQRALLARARDAAWDDAVAKAQQYARRAGRELGPVLEITETGTAAPSSGPRLRSISAPMSTSSVPVELGEGELTATIGVSWRLA</sequence>
<dbReference type="Gene3D" id="3.30.70.2970">
    <property type="entry name" value="Protein of unknown function (DUF541), domain 2"/>
    <property type="match status" value="1"/>
</dbReference>
<dbReference type="RefSeq" id="WP_345496088.1">
    <property type="nucleotide sequence ID" value="NZ_BAABJM010000002.1"/>
</dbReference>
<proteinExistence type="predicted"/>
<dbReference type="PANTHER" id="PTHR34387:SF1">
    <property type="entry name" value="PERIPLASMIC IMMUNOGENIC PROTEIN"/>
    <property type="match status" value="1"/>
</dbReference>
<dbReference type="Gene3D" id="3.30.110.170">
    <property type="entry name" value="Protein of unknown function (DUF541), domain 1"/>
    <property type="match status" value="1"/>
</dbReference>
<evidence type="ECO:0000313" key="2">
    <source>
        <dbReference type="Proteomes" id="UP001500603"/>
    </source>
</evidence>